<gene>
    <name evidence="2" type="ORF">CUNI_LOCUS4657</name>
</gene>
<accession>A0A8S3YPW4</accession>
<name>A0A8S3YPW4_9EUPU</name>
<dbReference type="EMBL" id="CAJHNH020000657">
    <property type="protein sequence ID" value="CAG5119099.1"/>
    <property type="molecule type" value="Genomic_DNA"/>
</dbReference>
<comment type="caution">
    <text evidence="2">The sequence shown here is derived from an EMBL/GenBank/DDBJ whole genome shotgun (WGS) entry which is preliminary data.</text>
</comment>
<dbReference type="Proteomes" id="UP000678393">
    <property type="component" value="Unassembled WGS sequence"/>
</dbReference>
<keyword evidence="1" id="KW-0472">Membrane</keyword>
<dbReference type="GO" id="GO:0006606">
    <property type="term" value="P:protein import into nucleus"/>
    <property type="evidence" value="ECO:0007669"/>
    <property type="project" value="TreeGrafter"/>
</dbReference>
<keyword evidence="1" id="KW-0812">Transmembrane</keyword>
<feature type="non-terminal residue" evidence="2">
    <location>
        <position position="1"/>
    </location>
</feature>
<evidence type="ECO:0000313" key="2">
    <source>
        <dbReference type="EMBL" id="CAG5119099.1"/>
    </source>
</evidence>
<organism evidence="2 3">
    <name type="scientific">Candidula unifasciata</name>
    <dbReference type="NCBI Taxonomy" id="100452"/>
    <lineage>
        <taxon>Eukaryota</taxon>
        <taxon>Metazoa</taxon>
        <taxon>Spiralia</taxon>
        <taxon>Lophotrochozoa</taxon>
        <taxon>Mollusca</taxon>
        <taxon>Gastropoda</taxon>
        <taxon>Heterobranchia</taxon>
        <taxon>Euthyneura</taxon>
        <taxon>Panpulmonata</taxon>
        <taxon>Eupulmonata</taxon>
        <taxon>Stylommatophora</taxon>
        <taxon>Helicina</taxon>
        <taxon>Helicoidea</taxon>
        <taxon>Geomitridae</taxon>
        <taxon>Candidula</taxon>
    </lineage>
</organism>
<evidence type="ECO:0008006" key="4">
    <source>
        <dbReference type="Google" id="ProtNLM"/>
    </source>
</evidence>
<feature type="transmembrane region" description="Helical" evidence="1">
    <location>
        <begin position="57"/>
        <end position="81"/>
    </location>
</feature>
<keyword evidence="1" id="KW-1133">Transmembrane helix</keyword>
<dbReference type="PANTHER" id="PTHR15191:SF3">
    <property type="entry name" value="PITUITARY TUMOR-TRANSFORMING GENE PROTEIN-BINDING FACTOR"/>
    <property type="match status" value="1"/>
</dbReference>
<dbReference type="InterPro" id="IPR052304">
    <property type="entry name" value="PTTG1IP"/>
</dbReference>
<protein>
    <recommendedName>
        <fullName evidence="4">PTTG protein</fullName>
    </recommendedName>
</protein>
<proteinExistence type="predicted"/>
<dbReference type="GO" id="GO:0005634">
    <property type="term" value="C:nucleus"/>
    <property type="evidence" value="ECO:0007669"/>
    <property type="project" value="TreeGrafter"/>
</dbReference>
<dbReference type="AlphaFoldDB" id="A0A8S3YPW4"/>
<feature type="non-terminal residue" evidence="2">
    <location>
        <position position="88"/>
    </location>
</feature>
<sequence>CQRHNGKCEDCVGNAKCLYCYSDNKCLLYPIGKILPPSDVCALDKARWGVCWVNFEALIISVSVIGGVIIITAACCCYCCCCRSNNKA</sequence>
<evidence type="ECO:0000313" key="3">
    <source>
        <dbReference type="Proteomes" id="UP000678393"/>
    </source>
</evidence>
<keyword evidence="3" id="KW-1185">Reference proteome</keyword>
<dbReference type="GO" id="GO:0005737">
    <property type="term" value="C:cytoplasm"/>
    <property type="evidence" value="ECO:0007669"/>
    <property type="project" value="TreeGrafter"/>
</dbReference>
<reference evidence="2" key="1">
    <citation type="submission" date="2021-04" db="EMBL/GenBank/DDBJ databases">
        <authorList>
            <consortium name="Molecular Ecology Group"/>
        </authorList>
    </citation>
    <scope>NUCLEOTIDE SEQUENCE</scope>
</reference>
<dbReference type="OrthoDB" id="5829916at2759"/>
<evidence type="ECO:0000256" key="1">
    <source>
        <dbReference type="SAM" id="Phobius"/>
    </source>
</evidence>
<dbReference type="PANTHER" id="PTHR15191">
    <property type="entry name" value="PROTEIN CBG20567"/>
    <property type="match status" value="1"/>
</dbReference>